<feature type="compositionally biased region" description="Basic and acidic residues" evidence="1">
    <location>
        <begin position="1"/>
        <end position="20"/>
    </location>
</feature>
<feature type="region of interest" description="Disordered" evidence="1">
    <location>
        <begin position="1"/>
        <end position="31"/>
    </location>
</feature>
<feature type="region of interest" description="Disordered" evidence="1">
    <location>
        <begin position="56"/>
        <end position="75"/>
    </location>
</feature>
<evidence type="ECO:0000256" key="1">
    <source>
        <dbReference type="SAM" id="MobiDB-lite"/>
    </source>
</evidence>
<organism evidence="2 3">
    <name type="scientific">Pleuronectes platessa</name>
    <name type="common">European plaice</name>
    <dbReference type="NCBI Taxonomy" id="8262"/>
    <lineage>
        <taxon>Eukaryota</taxon>
        <taxon>Metazoa</taxon>
        <taxon>Chordata</taxon>
        <taxon>Craniata</taxon>
        <taxon>Vertebrata</taxon>
        <taxon>Euteleostomi</taxon>
        <taxon>Actinopterygii</taxon>
        <taxon>Neopterygii</taxon>
        <taxon>Teleostei</taxon>
        <taxon>Neoteleostei</taxon>
        <taxon>Acanthomorphata</taxon>
        <taxon>Carangaria</taxon>
        <taxon>Pleuronectiformes</taxon>
        <taxon>Pleuronectoidei</taxon>
        <taxon>Pleuronectidae</taxon>
        <taxon>Pleuronectes</taxon>
    </lineage>
</organism>
<keyword evidence="3" id="KW-1185">Reference proteome</keyword>
<accession>A0A9N7YDX5</accession>
<comment type="caution">
    <text evidence="2">The sequence shown here is derived from an EMBL/GenBank/DDBJ whole genome shotgun (WGS) entry which is preliminary data.</text>
</comment>
<dbReference type="Proteomes" id="UP001153269">
    <property type="component" value="Unassembled WGS sequence"/>
</dbReference>
<dbReference type="EMBL" id="CADEAL010001005">
    <property type="protein sequence ID" value="CAB1427935.1"/>
    <property type="molecule type" value="Genomic_DNA"/>
</dbReference>
<sequence>MLGRHHEDGTARQREAESDGHPGGCQSWGLHASPRLASPVMLECSVCSGTLHQLHHGGHLAAAPTHTGDGPVLPQ</sequence>
<name>A0A9N7YDX5_PLEPL</name>
<proteinExistence type="predicted"/>
<reference evidence="2" key="1">
    <citation type="submission" date="2020-03" db="EMBL/GenBank/DDBJ databases">
        <authorList>
            <person name="Weist P."/>
        </authorList>
    </citation>
    <scope>NUCLEOTIDE SEQUENCE</scope>
</reference>
<feature type="compositionally biased region" description="Low complexity" evidence="1">
    <location>
        <begin position="59"/>
        <end position="68"/>
    </location>
</feature>
<evidence type="ECO:0000313" key="3">
    <source>
        <dbReference type="Proteomes" id="UP001153269"/>
    </source>
</evidence>
<protein>
    <submittedName>
        <fullName evidence="2">Uncharacterized protein</fullName>
    </submittedName>
</protein>
<dbReference type="AlphaFoldDB" id="A0A9N7YDX5"/>
<gene>
    <name evidence="2" type="ORF">PLEPLA_LOCUS15880</name>
</gene>
<evidence type="ECO:0000313" key="2">
    <source>
        <dbReference type="EMBL" id="CAB1427935.1"/>
    </source>
</evidence>